<sequence length="178" mass="19826">GGFVSGSTPLPVLLDLNFEPNDLDVYVFDFDEDRTLVLLKQVFNFATVHMTDNTYQDMAGISRTHWLKKGENVINLMVMSSGNAAAAIFQFHSTIVMNYISGWGVFCAYPELTLNGKSVANPSALATERERKRALYCFDKYGERGIDHRGKLSDHKAWSSHACGSDPSCPMTLRALHD</sequence>
<proteinExistence type="predicted"/>
<dbReference type="EMBL" id="JAWWNJ010000011">
    <property type="protein sequence ID" value="KAK7044301.1"/>
    <property type="molecule type" value="Genomic_DNA"/>
</dbReference>
<protein>
    <submittedName>
        <fullName evidence="1">Uncharacterized protein</fullName>
    </submittedName>
</protein>
<organism evidence="1 2">
    <name type="scientific">Favolaschia claudopus</name>
    <dbReference type="NCBI Taxonomy" id="2862362"/>
    <lineage>
        <taxon>Eukaryota</taxon>
        <taxon>Fungi</taxon>
        <taxon>Dikarya</taxon>
        <taxon>Basidiomycota</taxon>
        <taxon>Agaricomycotina</taxon>
        <taxon>Agaricomycetes</taxon>
        <taxon>Agaricomycetidae</taxon>
        <taxon>Agaricales</taxon>
        <taxon>Marasmiineae</taxon>
        <taxon>Mycenaceae</taxon>
        <taxon>Favolaschia</taxon>
    </lineage>
</organism>
<gene>
    <name evidence="1" type="ORF">R3P38DRAFT_2406533</name>
</gene>
<dbReference type="AlphaFoldDB" id="A0AAW0CVM9"/>
<evidence type="ECO:0000313" key="2">
    <source>
        <dbReference type="Proteomes" id="UP001362999"/>
    </source>
</evidence>
<reference evidence="1 2" key="1">
    <citation type="journal article" date="2024" name="J Genomics">
        <title>Draft genome sequencing and assembly of Favolaschia claudopus CIRM-BRFM 2984 isolated from oak limbs.</title>
        <authorList>
            <person name="Navarro D."/>
            <person name="Drula E."/>
            <person name="Chaduli D."/>
            <person name="Cazenave R."/>
            <person name="Ahrendt S."/>
            <person name="Wang J."/>
            <person name="Lipzen A."/>
            <person name="Daum C."/>
            <person name="Barry K."/>
            <person name="Grigoriev I.V."/>
            <person name="Favel A."/>
            <person name="Rosso M.N."/>
            <person name="Martin F."/>
        </authorList>
    </citation>
    <scope>NUCLEOTIDE SEQUENCE [LARGE SCALE GENOMIC DNA]</scope>
    <source>
        <strain evidence="1 2">CIRM-BRFM 2984</strain>
    </source>
</reference>
<comment type="caution">
    <text evidence="1">The sequence shown here is derived from an EMBL/GenBank/DDBJ whole genome shotgun (WGS) entry which is preliminary data.</text>
</comment>
<dbReference type="Proteomes" id="UP001362999">
    <property type="component" value="Unassembled WGS sequence"/>
</dbReference>
<evidence type="ECO:0000313" key="1">
    <source>
        <dbReference type="EMBL" id="KAK7044301.1"/>
    </source>
</evidence>
<name>A0AAW0CVM9_9AGAR</name>
<accession>A0AAW0CVM9</accession>
<feature type="non-terminal residue" evidence="1">
    <location>
        <position position="178"/>
    </location>
</feature>
<keyword evidence="2" id="KW-1185">Reference proteome</keyword>
<feature type="non-terminal residue" evidence="1">
    <location>
        <position position="1"/>
    </location>
</feature>